<dbReference type="InterPro" id="IPR044068">
    <property type="entry name" value="CB"/>
</dbReference>
<comment type="similarity">
    <text evidence="2">Belongs to the 'phage' integrase family.</text>
</comment>
<evidence type="ECO:0000313" key="9">
    <source>
        <dbReference type="EMBL" id="BCK83618.1"/>
    </source>
</evidence>
<dbReference type="InterPro" id="IPR010998">
    <property type="entry name" value="Integrase_recombinase_N"/>
</dbReference>
<evidence type="ECO:0000256" key="4">
    <source>
        <dbReference type="ARBA" id="ARBA00023125"/>
    </source>
</evidence>
<dbReference type="InterPro" id="IPR002104">
    <property type="entry name" value="Integrase_catalytic"/>
</dbReference>
<evidence type="ECO:0000256" key="3">
    <source>
        <dbReference type="ARBA" id="ARBA00022908"/>
    </source>
</evidence>
<dbReference type="CDD" id="cd01189">
    <property type="entry name" value="INT_ICEBs1_C_like"/>
    <property type="match status" value="1"/>
</dbReference>
<reference evidence="9" key="1">
    <citation type="submission" date="2020-09" db="EMBL/GenBank/DDBJ databases">
        <title>New species isolated from human feces.</title>
        <authorList>
            <person name="Kitahara M."/>
            <person name="Shigeno Y."/>
            <person name="Shime M."/>
            <person name="Matsumoto Y."/>
            <person name="Nakamura S."/>
            <person name="Motooka D."/>
            <person name="Fukuoka S."/>
            <person name="Nishikawa H."/>
            <person name="Benno Y."/>
        </authorList>
    </citation>
    <scope>NUCLEOTIDE SEQUENCE</scope>
    <source>
        <strain evidence="9">MM59</strain>
    </source>
</reference>
<proteinExistence type="inferred from homology"/>
<dbReference type="Pfam" id="PF00589">
    <property type="entry name" value="Phage_integrase"/>
    <property type="match status" value="1"/>
</dbReference>
<keyword evidence="10" id="KW-1185">Reference proteome</keyword>
<accession>A0A810Q5M9</accession>
<dbReference type="SUPFAM" id="SSF56349">
    <property type="entry name" value="DNA breaking-rejoining enzymes"/>
    <property type="match status" value="1"/>
</dbReference>
<evidence type="ECO:0000256" key="5">
    <source>
        <dbReference type="ARBA" id="ARBA00023172"/>
    </source>
</evidence>
<feature type="domain" description="Tyr recombinase" evidence="7">
    <location>
        <begin position="177"/>
        <end position="394"/>
    </location>
</feature>
<dbReference type="InterPro" id="IPR011010">
    <property type="entry name" value="DNA_brk_join_enz"/>
</dbReference>
<comment type="function">
    <text evidence="1">Site-specific tyrosine recombinase, which acts by catalyzing the cutting and rejoining of the recombining DNA molecules.</text>
</comment>
<protein>
    <submittedName>
        <fullName evidence="9">Site-specific integrase</fullName>
    </submittedName>
</protein>
<dbReference type="PANTHER" id="PTHR30349:SF64">
    <property type="entry name" value="PROPHAGE INTEGRASE INTD-RELATED"/>
    <property type="match status" value="1"/>
</dbReference>
<dbReference type="InterPro" id="IPR004107">
    <property type="entry name" value="Integrase_SAM-like_N"/>
</dbReference>
<dbReference type="Proteomes" id="UP000679848">
    <property type="component" value="Chromosome"/>
</dbReference>
<gene>
    <name evidence="9" type="ORF">MM59RIKEN_09370</name>
</gene>
<dbReference type="InterPro" id="IPR013762">
    <property type="entry name" value="Integrase-like_cat_sf"/>
</dbReference>
<dbReference type="InterPro" id="IPR050090">
    <property type="entry name" value="Tyrosine_recombinase_XerCD"/>
</dbReference>
<evidence type="ECO:0000256" key="1">
    <source>
        <dbReference type="ARBA" id="ARBA00003283"/>
    </source>
</evidence>
<keyword evidence="5" id="KW-0233">DNA recombination</keyword>
<dbReference type="EMBL" id="AP023420">
    <property type="protein sequence ID" value="BCK83618.1"/>
    <property type="molecule type" value="Genomic_DNA"/>
</dbReference>
<dbReference type="KEGG" id="pfaa:MM59RIKEN_09370"/>
<dbReference type="Gene3D" id="1.10.150.130">
    <property type="match status" value="1"/>
</dbReference>
<dbReference type="GO" id="GO:0003677">
    <property type="term" value="F:DNA binding"/>
    <property type="evidence" value="ECO:0007669"/>
    <property type="project" value="UniProtKB-UniRule"/>
</dbReference>
<dbReference type="PROSITE" id="PS51900">
    <property type="entry name" value="CB"/>
    <property type="match status" value="1"/>
</dbReference>
<evidence type="ECO:0000313" key="10">
    <source>
        <dbReference type="Proteomes" id="UP000679848"/>
    </source>
</evidence>
<evidence type="ECO:0000256" key="2">
    <source>
        <dbReference type="ARBA" id="ARBA00008857"/>
    </source>
</evidence>
<keyword evidence="3" id="KW-0229">DNA integration</keyword>
<dbReference type="AlphaFoldDB" id="A0A810Q5M9"/>
<dbReference type="GO" id="GO:0006310">
    <property type="term" value="P:DNA recombination"/>
    <property type="evidence" value="ECO:0007669"/>
    <property type="project" value="UniProtKB-KW"/>
</dbReference>
<feature type="domain" description="Core-binding (CB)" evidence="8">
    <location>
        <begin position="60"/>
        <end position="156"/>
    </location>
</feature>
<evidence type="ECO:0000259" key="7">
    <source>
        <dbReference type="PROSITE" id="PS51898"/>
    </source>
</evidence>
<dbReference type="PANTHER" id="PTHR30349">
    <property type="entry name" value="PHAGE INTEGRASE-RELATED"/>
    <property type="match status" value="1"/>
</dbReference>
<dbReference type="Gene3D" id="1.10.443.10">
    <property type="entry name" value="Intergrase catalytic core"/>
    <property type="match status" value="1"/>
</dbReference>
<dbReference type="PROSITE" id="PS51898">
    <property type="entry name" value="TYR_RECOMBINASE"/>
    <property type="match status" value="1"/>
</dbReference>
<dbReference type="Pfam" id="PF14659">
    <property type="entry name" value="Phage_int_SAM_3"/>
    <property type="match status" value="1"/>
</dbReference>
<dbReference type="RefSeq" id="WP_213542801.1">
    <property type="nucleotide sequence ID" value="NZ_AP023420.1"/>
</dbReference>
<dbReference type="GO" id="GO:0015074">
    <property type="term" value="P:DNA integration"/>
    <property type="evidence" value="ECO:0007669"/>
    <property type="project" value="UniProtKB-KW"/>
</dbReference>
<evidence type="ECO:0000256" key="6">
    <source>
        <dbReference type="PROSITE-ProRule" id="PRU01248"/>
    </source>
</evidence>
<evidence type="ECO:0000259" key="8">
    <source>
        <dbReference type="PROSITE" id="PS51900"/>
    </source>
</evidence>
<name>A0A810Q5M9_9FIRM</name>
<organism evidence="9 10">
    <name type="scientific">Pusillibacter faecalis</name>
    <dbReference type="NCBI Taxonomy" id="2714358"/>
    <lineage>
        <taxon>Bacteria</taxon>
        <taxon>Bacillati</taxon>
        <taxon>Bacillota</taxon>
        <taxon>Clostridia</taxon>
        <taxon>Eubacteriales</taxon>
        <taxon>Oscillospiraceae</taxon>
        <taxon>Pusillibacter</taxon>
    </lineage>
</organism>
<sequence length="403" mass="46296">MASIVTRKSSFAVVHMITANGVRKQKWETYHTLPEAVRRKEQLELYHDLRKSKKIGGEVETVAQLMSVYLRLHGVPRWSPSTYQSNRGLIQHYILPCMGNMRLSELSPRTVAMLYSRMLEEPRISFPYHKQGGQKLSPTTLRSIHKVLHSAFEQAVLWEYVDRNPFHRVPLPVCRTKQKTFLTPEQIKRLVLYCSPTLALAIHLTFAASLRKGELLALTWQDIDFSRNTLRIDKTLARISRDAVNQVNRREILHRFPPVGGRQRTVLVLKQPKTESSARTVYLPPSLMALLKQSRPASWETGGLPFPHLIFAYPDGRPMQECTLTKQFQLALKEAGLPKVTFHSLRYSSISYKLSLSGGDIKAVQRDSGHAQADMITELYGQVLEQNRWDLVERFEEVFYCAD</sequence>
<keyword evidence="4 6" id="KW-0238">DNA-binding</keyword>